<dbReference type="AlphaFoldDB" id="A0A0K0XGK8"/>
<accession>A0A0K0XGK8</accession>
<dbReference type="PATRIC" id="fig|134601.6.peg.4568"/>
<dbReference type="EMBL" id="CP012150">
    <property type="protein sequence ID" value="AKS36543.1"/>
    <property type="molecule type" value="Genomic_DNA"/>
</dbReference>
<protein>
    <submittedName>
        <fullName evidence="1">Uncharacterized protein</fullName>
    </submittedName>
</protein>
<organism evidence="1 2">
    <name type="scientific">Mycolicibacterium goodii</name>
    <name type="common">Mycobacterium goodii</name>
    <dbReference type="NCBI Taxonomy" id="134601"/>
    <lineage>
        <taxon>Bacteria</taxon>
        <taxon>Bacillati</taxon>
        <taxon>Actinomycetota</taxon>
        <taxon>Actinomycetes</taxon>
        <taxon>Mycobacteriales</taxon>
        <taxon>Mycobacteriaceae</taxon>
        <taxon>Mycolicibacterium</taxon>
    </lineage>
</organism>
<dbReference type="KEGG" id="mgo:AFA91_22135"/>
<reference evidence="1 2" key="1">
    <citation type="submission" date="2015-07" db="EMBL/GenBank/DDBJ databases">
        <title>Complete genome sequence of Mycobacterium goodii X7B, a facultative thermophilic biodesulfurizing bacterium.</title>
        <authorList>
            <person name="Yu B."/>
            <person name="Li F."/>
            <person name="Xu P."/>
        </authorList>
    </citation>
    <scope>NUCLEOTIDE SEQUENCE [LARGE SCALE GENOMIC DNA]</scope>
    <source>
        <strain evidence="1 2">X7B</strain>
    </source>
</reference>
<evidence type="ECO:0000313" key="1">
    <source>
        <dbReference type="EMBL" id="AKS36543.1"/>
    </source>
</evidence>
<dbReference type="Proteomes" id="UP000062255">
    <property type="component" value="Chromosome"/>
</dbReference>
<name>A0A0K0XGK8_MYCGD</name>
<dbReference type="STRING" id="134601.AFA91_22135"/>
<gene>
    <name evidence="1" type="ORF">AFA91_22135</name>
</gene>
<evidence type="ECO:0000313" key="2">
    <source>
        <dbReference type="Proteomes" id="UP000062255"/>
    </source>
</evidence>
<sequence length="59" mass="6678">MRWECARCGGARGAKDYAEAADAQRFAAAFNKRDTDTIGERAPLLGLLPLRLWRKLSRR</sequence>
<proteinExistence type="predicted"/>